<protein>
    <submittedName>
        <fullName evidence="2">Helix-turn-helix domain-containing protein</fullName>
    </submittedName>
</protein>
<comment type="caution">
    <text evidence="2">The sequence shown here is derived from an EMBL/GenBank/DDBJ whole genome shotgun (WGS) entry which is preliminary data.</text>
</comment>
<name>A0A5M7BS54_SACHI</name>
<dbReference type="RefSeq" id="WP_150068935.1">
    <property type="nucleotide sequence ID" value="NZ_VWPH01000011.1"/>
</dbReference>
<reference evidence="2 3" key="1">
    <citation type="submission" date="2019-09" db="EMBL/GenBank/DDBJ databases">
        <title>Draft genome sequence of the thermophilic Saccharopolyspora hirsuta VKM Ac-666T.</title>
        <authorList>
            <person name="Lobastova T.G."/>
            <person name="Fokina V."/>
            <person name="Bragin E.Y."/>
            <person name="Shtratnikova V.Y."/>
            <person name="Starodumova I.P."/>
            <person name="Tarlachkov S.V."/>
            <person name="Donova M.V."/>
        </authorList>
    </citation>
    <scope>NUCLEOTIDE SEQUENCE [LARGE SCALE GENOMIC DNA]</scope>
    <source>
        <strain evidence="2 3">VKM Ac-666</strain>
    </source>
</reference>
<gene>
    <name evidence="2" type="ORF">F1721_23525</name>
</gene>
<dbReference type="InterPro" id="IPR010982">
    <property type="entry name" value="Lambda_DNA-bd_dom_sf"/>
</dbReference>
<dbReference type="OrthoDB" id="5184419at2"/>
<proteinExistence type="predicted"/>
<keyword evidence="3" id="KW-1185">Reference proteome</keyword>
<dbReference type="SMART" id="SM00530">
    <property type="entry name" value="HTH_XRE"/>
    <property type="match status" value="1"/>
</dbReference>
<dbReference type="SUPFAM" id="SSF48452">
    <property type="entry name" value="TPR-like"/>
    <property type="match status" value="1"/>
</dbReference>
<dbReference type="SMR" id="A0A5M7BS54"/>
<evidence type="ECO:0000313" key="2">
    <source>
        <dbReference type="EMBL" id="KAA5830081.1"/>
    </source>
</evidence>
<dbReference type="Gene3D" id="1.10.260.40">
    <property type="entry name" value="lambda repressor-like DNA-binding domains"/>
    <property type="match status" value="1"/>
</dbReference>
<dbReference type="PROSITE" id="PS50943">
    <property type="entry name" value="HTH_CROC1"/>
    <property type="match status" value="1"/>
</dbReference>
<dbReference type="Proteomes" id="UP000323946">
    <property type="component" value="Unassembled WGS sequence"/>
</dbReference>
<dbReference type="SUPFAM" id="SSF47413">
    <property type="entry name" value="lambda repressor-like DNA-binding domains"/>
    <property type="match status" value="1"/>
</dbReference>
<feature type="domain" description="HTH cro/C1-type" evidence="1">
    <location>
        <begin position="12"/>
        <end position="54"/>
    </location>
</feature>
<dbReference type="AlphaFoldDB" id="A0A5M7BS54"/>
<dbReference type="EMBL" id="VWPH01000011">
    <property type="protein sequence ID" value="KAA5830081.1"/>
    <property type="molecule type" value="Genomic_DNA"/>
</dbReference>
<dbReference type="CDD" id="cd00093">
    <property type="entry name" value="HTH_XRE"/>
    <property type="match status" value="1"/>
</dbReference>
<dbReference type="Gene3D" id="1.25.40.10">
    <property type="entry name" value="Tetratricopeptide repeat domain"/>
    <property type="match status" value="1"/>
</dbReference>
<organism evidence="2 3">
    <name type="scientific">Saccharopolyspora hirsuta</name>
    <dbReference type="NCBI Taxonomy" id="1837"/>
    <lineage>
        <taxon>Bacteria</taxon>
        <taxon>Bacillati</taxon>
        <taxon>Actinomycetota</taxon>
        <taxon>Actinomycetes</taxon>
        <taxon>Pseudonocardiales</taxon>
        <taxon>Pseudonocardiaceae</taxon>
        <taxon>Saccharopolyspora</taxon>
    </lineage>
</organism>
<evidence type="ECO:0000259" key="1">
    <source>
        <dbReference type="PROSITE" id="PS50943"/>
    </source>
</evidence>
<dbReference type="InterPro" id="IPR001387">
    <property type="entry name" value="Cro/C1-type_HTH"/>
</dbReference>
<accession>A0A5M7BS54</accession>
<sequence>MTEQPMMFGAELRKLRIAAGLSLTRLAAELHYSKGHLSKIETGSKRPTPEFARRCDVVLDAGGKLADMVPPRTSEAPLPEANRDGEVWLMSLESGGKSWFRPMDRRQVLTVGAASVLAFSLGGAPAIAGDGPVSTFRTLFDQYRKLGQTASPSAVLPALIAQTHTLRDLAVRTAPGVRDELLVLGARYAEFAGWMAQESGADDAALWWTDHAVELAAAGNDRSLAAYSLVRRALVTLYREDARQTIELARRARRTPGTSARVLGLAAQREAQGHALAGDYDACMRSLDQARELLSAPPTDSGPVIGTANLTDPVAMVSGWCLHDLGRARDAAAVLDREVQRVPPHALRSTARYGVRRALAHATAGEVDHACALLGTVLDTVDIVSSATILTDLRRLARVLTRFHTAPAVREIQPRLTASLRTS</sequence>
<evidence type="ECO:0000313" key="3">
    <source>
        <dbReference type="Proteomes" id="UP000323946"/>
    </source>
</evidence>
<dbReference type="InterPro" id="IPR011990">
    <property type="entry name" value="TPR-like_helical_dom_sf"/>
</dbReference>
<dbReference type="GO" id="GO:0003677">
    <property type="term" value="F:DNA binding"/>
    <property type="evidence" value="ECO:0007669"/>
    <property type="project" value="InterPro"/>
</dbReference>
<dbReference type="Pfam" id="PF13560">
    <property type="entry name" value="HTH_31"/>
    <property type="match status" value="1"/>
</dbReference>